<dbReference type="EMBL" id="JARPRV010000028">
    <property type="protein sequence ID" value="MDG0944576.1"/>
    <property type="molecule type" value="Genomic_DNA"/>
</dbReference>
<dbReference type="Gene3D" id="3.90.75.20">
    <property type="match status" value="1"/>
</dbReference>
<dbReference type="Proteomes" id="UP001221338">
    <property type="component" value="Unassembled WGS sequence"/>
</dbReference>
<accession>A0ABT6E353</accession>
<evidence type="ECO:0000259" key="1">
    <source>
        <dbReference type="Pfam" id="PF07463"/>
    </source>
</evidence>
<gene>
    <name evidence="3" type="ORF">P6U22_25910</name>
</gene>
<organism evidence="3 4">
    <name type="scientific">Bacillus paranthracis</name>
    <dbReference type="NCBI Taxonomy" id="2026186"/>
    <lineage>
        <taxon>Bacteria</taxon>
        <taxon>Bacillati</taxon>
        <taxon>Bacillota</taxon>
        <taxon>Bacilli</taxon>
        <taxon>Bacillales</taxon>
        <taxon>Bacillaceae</taxon>
        <taxon>Bacillus</taxon>
        <taxon>Bacillus cereus group</taxon>
    </lineage>
</organism>
<comment type="caution">
    <text evidence="3">The sequence shown here is derived from an EMBL/GenBank/DDBJ whole genome shotgun (WGS) entry which is preliminary data.</text>
</comment>
<proteinExistence type="predicted"/>
<dbReference type="SUPFAM" id="SSF54060">
    <property type="entry name" value="His-Me finger endonucleases"/>
    <property type="match status" value="1"/>
</dbReference>
<protein>
    <submittedName>
        <fullName evidence="3">NUMOD4 domain-containing protein</fullName>
    </submittedName>
</protein>
<evidence type="ECO:0000313" key="3">
    <source>
        <dbReference type="EMBL" id="MDG0944576.1"/>
    </source>
</evidence>
<reference evidence="3 4" key="1">
    <citation type="submission" date="2023-03" db="EMBL/GenBank/DDBJ databases">
        <title>Genetic diversity of Bacillus cereus sensu lato isolates from Slovenia.</title>
        <authorList>
            <person name="Abdelli M."/>
        </authorList>
    </citation>
    <scope>NUCLEOTIDE SEQUENCE [LARGE SCALE GENOMIC DNA]</scope>
    <source>
        <strain evidence="3 4">SIBC61B</strain>
    </source>
</reference>
<dbReference type="Pfam" id="PF07463">
    <property type="entry name" value="NUMOD4"/>
    <property type="match status" value="1"/>
</dbReference>
<sequence length="222" mass="25728">MITELWKPVSGYEGIYEVSSLGRVRSLDRIVVDYRGIKKKVRGKILSSGLTNKGYCIVSLNAVDKRHTLTVHRLVANAFIPNLDNKPQVNHINGIKTDNRICNLEWLTNEENMKHAINNGLANKGGRKKGSQNKKITICSKKRNNVVPMSIEERRELDKIRKRESRQSMPREQYLKEQEEIRQKKVDELKNIILDNPSLNKKQLAEKMGVSRKTVYRLYKFL</sequence>
<dbReference type="Gene3D" id="1.10.10.10">
    <property type="entry name" value="Winged helix-like DNA-binding domain superfamily/Winged helix DNA-binding domain"/>
    <property type="match status" value="1"/>
</dbReference>
<dbReference type="InterPro" id="IPR044925">
    <property type="entry name" value="His-Me_finger_sf"/>
</dbReference>
<dbReference type="InterPro" id="IPR003615">
    <property type="entry name" value="HNH_nuc"/>
</dbReference>
<dbReference type="Pfam" id="PF13392">
    <property type="entry name" value="HNH_3"/>
    <property type="match status" value="1"/>
</dbReference>
<name>A0ABT6E353_9BACI</name>
<feature type="domain" description="HNH nuclease" evidence="2">
    <location>
        <begin position="71"/>
        <end position="113"/>
    </location>
</feature>
<dbReference type="InterPro" id="IPR010902">
    <property type="entry name" value="NUMOD4"/>
</dbReference>
<keyword evidence="4" id="KW-1185">Reference proteome</keyword>
<dbReference type="RefSeq" id="WP_277615585.1">
    <property type="nucleotide sequence ID" value="NZ_JARPRN010000034.1"/>
</dbReference>
<dbReference type="InterPro" id="IPR036388">
    <property type="entry name" value="WH-like_DNA-bd_sf"/>
</dbReference>
<feature type="domain" description="NUMOD4" evidence="1">
    <location>
        <begin position="4"/>
        <end position="61"/>
    </location>
</feature>
<evidence type="ECO:0000313" key="4">
    <source>
        <dbReference type="Proteomes" id="UP001221338"/>
    </source>
</evidence>
<evidence type="ECO:0000259" key="2">
    <source>
        <dbReference type="Pfam" id="PF13392"/>
    </source>
</evidence>